<name>A0ABX8Z0H8_9BACT</name>
<evidence type="ECO:0000313" key="2">
    <source>
        <dbReference type="Proteomes" id="UP000822862"/>
    </source>
</evidence>
<keyword evidence="2" id="KW-1185">Reference proteome</keyword>
<proteinExistence type="predicted"/>
<organism evidence="1 2">
    <name type="scientific">Candidatus Rhabdochlamydia porcellionis</name>
    <dbReference type="NCBI Taxonomy" id="225148"/>
    <lineage>
        <taxon>Bacteria</taxon>
        <taxon>Pseudomonadati</taxon>
        <taxon>Chlamydiota</taxon>
        <taxon>Chlamydiia</taxon>
        <taxon>Parachlamydiales</taxon>
        <taxon>Candidatus Rhabdochlamydiaceae</taxon>
        <taxon>Candidatus Rhabdochlamydia</taxon>
    </lineage>
</organism>
<evidence type="ECO:0000313" key="1">
    <source>
        <dbReference type="EMBL" id="QZA59179.1"/>
    </source>
</evidence>
<sequence length="511" mass="58383">MATPNLCNTNQALCGLELLPANQLAVEPICSWRLNVPYLELKVSSDRKNVRYSVYNHHPGVKCYWPSSASSSIHLTPVFAHCVWKGSSAGPIESRLFSDKKMAVFISVNPRTEKIGIKEWDNGDLHHFLITYNPVISAINDDHSLEFQEERREIPRSVPYALEAEEGVIRWCRTEEGELFLNEGEPATEETMKVWHGDRDIRLIKFTCKLQKQIMCRVFDWASQENSEIHCRFAPGSEPRLSNVSTHVNAVIRSMKKYTPELEHVANEEVLTFYKEHPLNCFMPGYVLSRTLVRDVQRWVYQQFYRKEGENIERFEYTNFISAKKISFSFNEKAHKQNKIGISSEIEAWHIEMKRQAGWALQLPIGISEFFLGMFSISAQNPSEVDKKAMERLVQGVPMRDPERNKIIDDFAAELGACSTINFYIACDRSVSQLEISGRAWVRSFASTGRDVRGVIVDSGKWLANTFRGVNLQDINHTIEDAAKLGESVNKARIAWKAVKEITASEENPAD</sequence>
<dbReference type="EMBL" id="CP075585">
    <property type="protein sequence ID" value="QZA59179.1"/>
    <property type="molecule type" value="Genomic_DNA"/>
</dbReference>
<protein>
    <submittedName>
        <fullName evidence="1">Uncharacterized protein</fullName>
    </submittedName>
</protein>
<reference evidence="1 2" key="1">
    <citation type="submission" date="2020-01" db="EMBL/GenBank/DDBJ databases">
        <authorList>
            <person name="Sixt B."/>
            <person name="Schulz F."/>
            <person name="Kostanjsek R."/>
            <person name="Koestlbacher S."/>
            <person name="Collingro A."/>
            <person name="Toenshoff E."/>
            <person name="Horn M."/>
        </authorList>
    </citation>
    <scope>NUCLEOTIDE SEQUENCE [LARGE SCALE GENOMIC DNA]</scope>
    <source>
        <strain evidence="1 2">15C</strain>
    </source>
</reference>
<reference evidence="1 2" key="2">
    <citation type="submission" date="2021-05" db="EMBL/GenBank/DDBJ databases">
        <title>Ecology and evolution of chlamydial symbionts of arthropods.</title>
        <authorList>
            <person name="Halter T."/>
            <person name="Sixt B.S."/>
            <person name="Toenshoff E.R."/>
            <person name="Koestlbacher S."/>
            <person name="Schulz F."/>
            <person name="Kostanjsek R."/>
            <person name="Collingro A."/>
            <person name="Hendrickx F."/>
            <person name="Horn M."/>
        </authorList>
    </citation>
    <scope>NUCLEOTIDE SEQUENCE [LARGE SCALE GENOMIC DNA]</scope>
    <source>
        <strain evidence="1 2">15C</strain>
    </source>
</reference>
<accession>A0ABX8Z0H8</accession>
<gene>
    <name evidence="1" type="ORF">RHAB15C_0001064</name>
</gene>
<dbReference type="Proteomes" id="UP000822862">
    <property type="component" value="Chromosome"/>
</dbReference>
<dbReference type="RefSeq" id="WP_194844735.1">
    <property type="nucleotide sequence ID" value="NZ_CP075585.1"/>
</dbReference>